<dbReference type="Gene3D" id="3.90.70.10">
    <property type="entry name" value="Cysteine proteinases"/>
    <property type="match status" value="1"/>
</dbReference>
<dbReference type="CDD" id="cd02440">
    <property type="entry name" value="AdoMet_MTases"/>
    <property type="match status" value="1"/>
</dbReference>
<dbReference type="PROSITE" id="PS00639">
    <property type="entry name" value="THIOL_PROTEASE_HIS"/>
    <property type="match status" value="1"/>
</dbReference>
<dbReference type="PANTHER" id="PTHR22809:SF5">
    <property type="entry name" value="TRNA N(3)-METHYLCYTIDINE METHYLTRANSFERASE METTL6"/>
    <property type="match status" value="1"/>
</dbReference>
<evidence type="ECO:0000313" key="9">
    <source>
        <dbReference type="EMBL" id="EWC75097.1"/>
    </source>
</evidence>
<dbReference type="PANTHER" id="PTHR22809">
    <property type="entry name" value="METHYLTRANSFERASE-RELATED"/>
    <property type="match status" value="1"/>
</dbReference>
<evidence type="ECO:0000256" key="5">
    <source>
        <dbReference type="ARBA" id="ARBA00023136"/>
    </source>
</evidence>
<reference evidence="9 10" key="1">
    <citation type="submission" date="2013-02" db="EMBL/GenBank/DDBJ databases">
        <title>The Genome Sequence of Plasmodium falciparum UGT5.1.</title>
        <authorList>
            <consortium name="The Broad Institute Genome Sequencing Platform"/>
            <consortium name="The Broad Institute Genome Sequencing Center for Infectious Disease"/>
            <person name="Neafsey D."/>
            <person name="Cheeseman I."/>
            <person name="Volkman S."/>
            <person name="Adams J."/>
            <person name="Walker B."/>
            <person name="Young S.K."/>
            <person name="Zeng Q."/>
            <person name="Gargeya S."/>
            <person name="Fitzgerald M."/>
            <person name="Haas B."/>
            <person name="Abouelleil A."/>
            <person name="Alvarado L."/>
            <person name="Arachchi H.M."/>
            <person name="Berlin A.M."/>
            <person name="Chapman S.B."/>
            <person name="Dewar J."/>
            <person name="Goldberg J."/>
            <person name="Griggs A."/>
            <person name="Gujja S."/>
            <person name="Hansen M."/>
            <person name="Howarth C."/>
            <person name="Imamovic A."/>
            <person name="Larimer J."/>
            <person name="McCowan C."/>
            <person name="Murphy C."/>
            <person name="Neiman D."/>
            <person name="Pearson M."/>
            <person name="Priest M."/>
            <person name="Roberts A."/>
            <person name="Saif S."/>
            <person name="Shea T."/>
            <person name="Sisk P."/>
            <person name="Sykes S."/>
            <person name="Wortman J."/>
            <person name="Nusbaum C."/>
            <person name="Birren B."/>
        </authorList>
    </citation>
    <scope>NUCLEOTIDE SEQUENCE [LARGE SCALE GENOMIC DNA]</scope>
    <source>
        <strain evidence="9 10">UGT5.1</strain>
    </source>
</reference>
<dbReference type="SUPFAM" id="SSF54001">
    <property type="entry name" value="Cysteine proteinases"/>
    <property type="match status" value="1"/>
</dbReference>
<keyword evidence="5" id="KW-0472">Membrane</keyword>
<proteinExistence type="inferred from homology"/>
<dbReference type="PROSITE" id="PS00139">
    <property type="entry name" value="THIOL_PROTEASE_CYS"/>
    <property type="match status" value="1"/>
</dbReference>
<dbReference type="CDD" id="cd02621">
    <property type="entry name" value="Peptidase_C1A_CathepsinC"/>
    <property type="match status" value="1"/>
</dbReference>
<dbReference type="GO" id="GO:0016020">
    <property type="term" value="C:membrane"/>
    <property type="evidence" value="ECO:0007669"/>
    <property type="project" value="UniProtKB-SubCell"/>
</dbReference>
<dbReference type="InterPro" id="IPR029063">
    <property type="entry name" value="SAM-dependent_MTases_sf"/>
</dbReference>
<comment type="subcellular location">
    <subcellularLocation>
        <location evidence="1">Membrane</location>
    </subcellularLocation>
</comment>
<dbReference type="InterPro" id="IPR025660">
    <property type="entry name" value="Pept_his_AS"/>
</dbReference>
<dbReference type="Gene3D" id="3.40.50.150">
    <property type="entry name" value="Vaccinia Virus protein VP39"/>
    <property type="match status" value="2"/>
</dbReference>
<dbReference type="InterPro" id="IPR000668">
    <property type="entry name" value="Peptidase_C1A_C"/>
</dbReference>
<dbReference type="InterPro" id="IPR026113">
    <property type="entry name" value="METTL2/6/8-like"/>
</dbReference>
<evidence type="ECO:0000256" key="7">
    <source>
        <dbReference type="SAM" id="MobiDB-lite"/>
    </source>
</evidence>
<evidence type="ECO:0000259" key="8">
    <source>
        <dbReference type="SMART" id="SM00645"/>
    </source>
</evidence>
<sequence length="743" mass="87811">MRAFFDSDIVINFTLSEEAIEKEKRIIENNKRLVRDCQRDKLLCDVKKNWDKFYNQYKTNFFKDRKWLKVEFDHIFKEGLKNYDETIDKSEIRKNEQTKLVLEIGCGVGNSLIPLLMEYEDCNFIGIDFSKHAINFLNDKWEKLVSINNKLKYENMTVESNMKDKYEKETNKNVELDGKFNCAFENSLNDICQKEIKNKNILLENNINDGTQNNNDNNNDNNDNNNNNNNDNNNNNNNNDCHILEEQNCTDIYELKSYKKFGNLIKTCVVDITSSDDDNSNFICEYGSVDIILLIYVLSAVQPDKMINVINNCYKYLKKGGYVLLRDYGLYDLTQVRFAIKKEKNISENFYVRGDKTFVYFFKTEELHDLFCKNGQFEEVQNKYITRIVKNRKRNLEMKRIWFRFSNLQKIYGSTQTHLRDIYGRSGERKYGCRKRDILNLKIRLTLPKQFSWGDPFNDENFEENVDDQKDCGSCYSISSVYSLERRFEILFWKKYKKKVNMPRLSHQSILSCSPYNQGCDGGYPFLVGKHMYEYGIIPEQYMHYENNDYNNCIMDMGNYNHLNKQNRNIKEIYYVSDYNYINGCYECTNEYEMMNEIILNGPIVAAINATSELLNFYNIEDKNVVYDILPKDTHQVCDVPNKGFNGWQQTNHAINIVGWGEQIINQDKIKNDDANNNNNDNNHKLVKYWIIRNTWGKNWGYKGYLKFQRGINLAGIESQAVYIDPDFSRGYPKNILQSDSLE</sequence>
<evidence type="ECO:0000256" key="3">
    <source>
        <dbReference type="ARBA" id="ARBA00022603"/>
    </source>
</evidence>
<evidence type="ECO:0000256" key="6">
    <source>
        <dbReference type="ARBA" id="ARBA00023157"/>
    </source>
</evidence>
<dbReference type="GO" id="GO:0032259">
    <property type="term" value="P:methylation"/>
    <property type="evidence" value="ECO:0007669"/>
    <property type="project" value="UniProtKB-KW"/>
</dbReference>
<gene>
    <name evidence="9" type="ORF">C923_04227</name>
</gene>
<dbReference type="AlphaFoldDB" id="W7J7X4"/>
<feature type="domain" description="Peptidase C1A papain C-terminal" evidence="8">
    <location>
        <begin position="447"/>
        <end position="725"/>
    </location>
</feature>
<dbReference type="Pfam" id="PF13489">
    <property type="entry name" value="Methyltransf_23"/>
    <property type="match status" value="1"/>
</dbReference>
<dbReference type="InterPro" id="IPR039412">
    <property type="entry name" value="CatC"/>
</dbReference>
<evidence type="ECO:0000313" key="10">
    <source>
        <dbReference type="Proteomes" id="UP000030697"/>
    </source>
</evidence>
<keyword evidence="6" id="KW-1015">Disulfide bond</keyword>
<evidence type="ECO:0000256" key="1">
    <source>
        <dbReference type="ARBA" id="ARBA00004370"/>
    </source>
</evidence>
<dbReference type="GO" id="GO:0008173">
    <property type="term" value="F:RNA methyltransferase activity"/>
    <property type="evidence" value="ECO:0007669"/>
    <property type="project" value="UniProtKB-ARBA"/>
</dbReference>
<dbReference type="Proteomes" id="UP000030697">
    <property type="component" value="Unassembled WGS sequence"/>
</dbReference>
<dbReference type="SUPFAM" id="SSF53335">
    <property type="entry name" value="S-adenosyl-L-methionine-dependent methyltransferases"/>
    <property type="match status" value="1"/>
</dbReference>
<dbReference type="InterPro" id="IPR038765">
    <property type="entry name" value="Papain-like_cys_pep_sf"/>
</dbReference>
<organism evidence="9 10">
    <name type="scientific">Plasmodium falciparum UGT5.1</name>
    <dbReference type="NCBI Taxonomy" id="1237627"/>
    <lineage>
        <taxon>Eukaryota</taxon>
        <taxon>Sar</taxon>
        <taxon>Alveolata</taxon>
        <taxon>Apicomplexa</taxon>
        <taxon>Aconoidasida</taxon>
        <taxon>Haemosporida</taxon>
        <taxon>Plasmodiidae</taxon>
        <taxon>Plasmodium</taxon>
        <taxon>Plasmodium (Laverania)</taxon>
    </lineage>
</organism>
<dbReference type="PROSITE" id="PS00640">
    <property type="entry name" value="THIOL_PROTEASE_ASN"/>
    <property type="match status" value="1"/>
</dbReference>
<evidence type="ECO:0000256" key="4">
    <source>
        <dbReference type="ARBA" id="ARBA00022679"/>
    </source>
</evidence>
<evidence type="ECO:0000256" key="2">
    <source>
        <dbReference type="ARBA" id="ARBA00009725"/>
    </source>
</evidence>
<dbReference type="InterPro" id="IPR025661">
    <property type="entry name" value="Pept_asp_AS"/>
</dbReference>
<dbReference type="GO" id="GO:0006508">
    <property type="term" value="P:proteolysis"/>
    <property type="evidence" value="ECO:0007669"/>
    <property type="project" value="InterPro"/>
</dbReference>
<keyword evidence="4" id="KW-0808">Transferase</keyword>
<keyword evidence="3" id="KW-0489">Methyltransferase</keyword>
<dbReference type="GO" id="GO:0008757">
    <property type="term" value="F:S-adenosylmethionine-dependent methyltransferase activity"/>
    <property type="evidence" value="ECO:0007669"/>
    <property type="project" value="UniProtKB-ARBA"/>
</dbReference>
<dbReference type="SMART" id="SM00645">
    <property type="entry name" value="Pept_C1"/>
    <property type="match status" value="1"/>
</dbReference>
<feature type="region of interest" description="Disordered" evidence="7">
    <location>
        <begin position="207"/>
        <end position="239"/>
    </location>
</feature>
<protein>
    <recommendedName>
        <fullName evidence="8">Peptidase C1A papain C-terminal domain-containing protein</fullName>
    </recommendedName>
</protein>
<dbReference type="GO" id="GO:0008234">
    <property type="term" value="F:cysteine-type peptidase activity"/>
    <property type="evidence" value="ECO:0007669"/>
    <property type="project" value="InterPro"/>
</dbReference>
<accession>W7J7X4</accession>
<dbReference type="EMBL" id="KE124663">
    <property type="protein sequence ID" value="EWC75097.1"/>
    <property type="molecule type" value="Genomic_DNA"/>
</dbReference>
<dbReference type="OrthoDB" id="417697at2759"/>
<name>W7J7X4_PLAFA</name>
<dbReference type="InterPro" id="IPR000169">
    <property type="entry name" value="Pept_cys_AS"/>
</dbReference>
<dbReference type="Pfam" id="PF00112">
    <property type="entry name" value="Peptidase_C1"/>
    <property type="match status" value="1"/>
</dbReference>
<comment type="similarity">
    <text evidence="2">Belongs to the methyltransferase superfamily. METL family.</text>
</comment>